<dbReference type="EMBL" id="MN740346">
    <property type="protein sequence ID" value="QHU01574.1"/>
    <property type="molecule type" value="Genomic_DNA"/>
</dbReference>
<dbReference type="AlphaFoldDB" id="A0A6C0JD60"/>
<proteinExistence type="predicted"/>
<protein>
    <submittedName>
        <fullName evidence="1">Uncharacterized protein</fullName>
    </submittedName>
</protein>
<accession>A0A6C0JD60</accession>
<reference evidence="1" key="1">
    <citation type="journal article" date="2020" name="Nature">
        <title>Giant virus diversity and host interactions through global metagenomics.</title>
        <authorList>
            <person name="Schulz F."/>
            <person name="Roux S."/>
            <person name="Paez-Espino D."/>
            <person name="Jungbluth S."/>
            <person name="Walsh D.A."/>
            <person name="Denef V.J."/>
            <person name="McMahon K.D."/>
            <person name="Konstantinidis K.T."/>
            <person name="Eloe-Fadrosh E.A."/>
            <person name="Kyrpides N.C."/>
            <person name="Woyke T."/>
        </authorList>
    </citation>
    <scope>NUCLEOTIDE SEQUENCE</scope>
    <source>
        <strain evidence="1">GVMAG-M-3300025874-2</strain>
    </source>
</reference>
<sequence length="106" mass="12876">MGNYNSKKKNSTLIINNNLIINITVDRKIYNKNRIYLFSFKNSSTFMILIHYNNNNKYLRNIYPINFQWNDTQFIIKIEDIKIYMTSDGYKNIKDYFNSHYRTPVI</sequence>
<evidence type="ECO:0000313" key="1">
    <source>
        <dbReference type="EMBL" id="QHU01574.1"/>
    </source>
</evidence>
<name>A0A6C0JD60_9ZZZZ</name>
<organism evidence="1">
    <name type="scientific">viral metagenome</name>
    <dbReference type="NCBI Taxonomy" id="1070528"/>
    <lineage>
        <taxon>unclassified sequences</taxon>
        <taxon>metagenomes</taxon>
        <taxon>organismal metagenomes</taxon>
    </lineage>
</organism>